<dbReference type="RefSeq" id="WP_345161367.1">
    <property type="nucleotide sequence ID" value="NZ_BAABGX010000001.1"/>
</dbReference>
<dbReference type="PROSITE" id="PS00154">
    <property type="entry name" value="ATPASE_E1_E2"/>
    <property type="match status" value="1"/>
</dbReference>
<dbReference type="SFLD" id="SFLDG00002">
    <property type="entry name" value="C1.7:_P-type_atpase_like"/>
    <property type="match status" value="1"/>
</dbReference>
<dbReference type="SMART" id="SM00831">
    <property type="entry name" value="Cation_ATPase_N"/>
    <property type="match status" value="1"/>
</dbReference>
<evidence type="ECO:0000256" key="8">
    <source>
        <dbReference type="ARBA" id="ARBA00022989"/>
    </source>
</evidence>
<feature type="transmembrane region" description="Helical" evidence="10">
    <location>
        <begin position="873"/>
        <end position="894"/>
    </location>
</feature>
<dbReference type="NCBIfam" id="TIGR01494">
    <property type="entry name" value="ATPase_P-type"/>
    <property type="match status" value="2"/>
</dbReference>
<dbReference type="Gene3D" id="3.40.50.1000">
    <property type="entry name" value="HAD superfamily/HAD-like"/>
    <property type="match status" value="1"/>
</dbReference>
<evidence type="ECO:0000313" key="13">
    <source>
        <dbReference type="Proteomes" id="UP001501844"/>
    </source>
</evidence>
<evidence type="ECO:0000256" key="3">
    <source>
        <dbReference type="ARBA" id="ARBA00022475"/>
    </source>
</evidence>
<reference evidence="13" key="1">
    <citation type="journal article" date="2019" name="Int. J. Syst. Evol. Microbiol.">
        <title>The Global Catalogue of Microorganisms (GCM) 10K type strain sequencing project: providing services to taxonomists for standard genome sequencing and annotation.</title>
        <authorList>
            <consortium name="The Broad Institute Genomics Platform"/>
            <consortium name="The Broad Institute Genome Sequencing Center for Infectious Disease"/>
            <person name="Wu L."/>
            <person name="Ma J."/>
        </authorList>
    </citation>
    <scope>NUCLEOTIDE SEQUENCE [LARGE SCALE GENOMIC DNA]</scope>
    <source>
        <strain evidence="13">JCM 17917</strain>
    </source>
</reference>
<dbReference type="SUPFAM" id="SSF81653">
    <property type="entry name" value="Calcium ATPase, transduction domain A"/>
    <property type="match status" value="1"/>
</dbReference>
<dbReference type="InterPro" id="IPR023298">
    <property type="entry name" value="ATPase_P-typ_TM_dom_sf"/>
</dbReference>
<dbReference type="InterPro" id="IPR008250">
    <property type="entry name" value="ATPase_P-typ_transduc_dom_A_sf"/>
</dbReference>
<organism evidence="12 13">
    <name type="scientific">Nibribacter koreensis</name>
    <dbReference type="NCBI Taxonomy" id="1084519"/>
    <lineage>
        <taxon>Bacteria</taxon>
        <taxon>Pseudomonadati</taxon>
        <taxon>Bacteroidota</taxon>
        <taxon>Cytophagia</taxon>
        <taxon>Cytophagales</taxon>
        <taxon>Hymenobacteraceae</taxon>
        <taxon>Nibribacter</taxon>
    </lineage>
</organism>
<dbReference type="Gene3D" id="1.20.1110.10">
    <property type="entry name" value="Calcium-transporting ATPase, transmembrane domain"/>
    <property type="match status" value="1"/>
</dbReference>
<evidence type="ECO:0000256" key="2">
    <source>
        <dbReference type="ARBA" id="ARBA00005675"/>
    </source>
</evidence>
<comment type="subcellular location">
    <subcellularLocation>
        <location evidence="1">Cell membrane</location>
        <topology evidence="1">Multi-pass membrane protein</topology>
    </subcellularLocation>
</comment>
<keyword evidence="4 10" id="KW-0812">Transmembrane</keyword>
<feature type="transmembrane region" description="Helical" evidence="10">
    <location>
        <begin position="805"/>
        <end position="823"/>
    </location>
</feature>
<evidence type="ECO:0000256" key="10">
    <source>
        <dbReference type="SAM" id="Phobius"/>
    </source>
</evidence>
<sequence>MKDSVAEALSHPHAVPPAQLAQALATDLETGLRAEEIAERQRQWGVNQVESQKPKSVLVLILHQFTSPITYLLLAAAALSFLFREWLDGSAILMVTLINAAIGFFMEYNAGKSMEALRKMALVPAKVMRGGRLQEISSENLVPGDVLYLESGDMVSADARLFLTAQLEINESALTGESLPTPKQTETLPAGLALAERSNMVYKGSFVSKGNARALVTSTGMHTELGQIANLVQQAEQAATPLEKKLETFSHKLIKVTLVLCGIVMGAGLLQHRPWVESLTTAIALAVAAIPEGLSIVVTLALAQGMLRMARHKVIVKKLSAVETLGGTNIICTDKTGTLTKNEIEVDSIIVPGAETSVKVDALHTRLEISSTPNHLENSLNFEHLLRCCTLCNTASYHILNGEEKEVGDPVEVGLLKLAHSAGQQADKIRGEYLKLAEESFTSETKIMGTLHLKDGKGIIYAKGALEQLLARCTHQLVDGQPVLLTWADRENWQNKEERVANEGLKILAFAYKETSNTKDLLLEELVFLGLVGLLDPPREDVRQALEECRSAGISVKMITGDHPATARNIAERVGIVEPGQAVQVVLGTQMPDYDQLTQWQKKDWLNASIFARVSPRQKLDLVTLLQENQLVVGMTGDGVNDAPALKKADIGIAMGIRGTQVAQEAADMILQDDAFPSIVVALRQGRIVFDNIRKFVVFMLSCNLSELLVVTLISLLGWSFQLLPIQILFINLVTDVLPALALGASPGHPAIMQHQPRPMAEPILQNTHWVALIVYAVVIAGCVLGAVFFSQWLVAQGQIKEEGYANNILFLTLILCQLWHVFNMGSAQGNFFKNEVFTNAYIWYALLLSLAILGTVYLVPPVAQALALLPLSVPQMAVMAGFSLLSFFLIYLIRKLRLIL</sequence>
<keyword evidence="9 10" id="KW-0472">Membrane</keyword>
<evidence type="ECO:0000313" key="12">
    <source>
        <dbReference type="EMBL" id="GAA4295649.1"/>
    </source>
</evidence>
<evidence type="ECO:0000256" key="5">
    <source>
        <dbReference type="ARBA" id="ARBA00022741"/>
    </source>
</evidence>
<dbReference type="PRINTS" id="PR00119">
    <property type="entry name" value="CATATPASE"/>
</dbReference>
<protein>
    <submittedName>
        <fullName evidence="12">Cation-transporting P-type ATPase</fullName>
    </submittedName>
</protein>
<dbReference type="SUPFAM" id="SSF56784">
    <property type="entry name" value="HAD-like"/>
    <property type="match status" value="1"/>
</dbReference>
<dbReference type="SUPFAM" id="SSF81660">
    <property type="entry name" value="Metal cation-transporting ATPase, ATP-binding domain N"/>
    <property type="match status" value="1"/>
</dbReference>
<keyword evidence="8 10" id="KW-1133">Transmembrane helix</keyword>
<dbReference type="InterPro" id="IPR059000">
    <property type="entry name" value="ATPase_P-type_domA"/>
</dbReference>
<dbReference type="InterPro" id="IPR006068">
    <property type="entry name" value="ATPase_P-typ_cation-transptr_C"/>
</dbReference>
<dbReference type="PRINTS" id="PR00120">
    <property type="entry name" value="HATPASE"/>
</dbReference>
<feature type="transmembrane region" description="Helical" evidence="10">
    <location>
        <begin position="253"/>
        <end position="270"/>
    </location>
</feature>
<dbReference type="EMBL" id="BAABGX010000001">
    <property type="protein sequence ID" value="GAA4295649.1"/>
    <property type="molecule type" value="Genomic_DNA"/>
</dbReference>
<feature type="transmembrane region" description="Helical" evidence="10">
    <location>
        <begin position="696"/>
        <end position="720"/>
    </location>
</feature>
<evidence type="ECO:0000256" key="7">
    <source>
        <dbReference type="ARBA" id="ARBA00022967"/>
    </source>
</evidence>
<dbReference type="InterPro" id="IPR044492">
    <property type="entry name" value="P_typ_ATPase_HD_dom"/>
</dbReference>
<feature type="domain" description="Cation-transporting P-type ATPase N-terminal" evidence="11">
    <location>
        <begin position="11"/>
        <end position="85"/>
    </location>
</feature>
<evidence type="ECO:0000256" key="6">
    <source>
        <dbReference type="ARBA" id="ARBA00022840"/>
    </source>
</evidence>
<feature type="transmembrane region" description="Helical" evidence="10">
    <location>
        <begin position="843"/>
        <end position="861"/>
    </location>
</feature>
<feature type="transmembrane region" description="Helical" evidence="10">
    <location>
        <begin position="282"/>
        <end position="303"/>
    </location>
</feature>
<feature type="transmembrane region" description="Helical" evidence="10">
    <location>
        <begin position="726"/>
        <end position="749"/>
    </location>
</feature>
<dbReference type="Gene3D" id="2.70.150.10">
    <property type="entry name" value="Calcium-transporting ATPase, cytoplasmic transduction domain A"/>
    <property type="match status" value="1"/>
</dbReference>
<dbReference type="SFLD" id="SFLDF00027">
    <property type="entry name" value="p-type_atpase"/>
    <property type="match status" value="1"/>
</dbReference>
<keyword evidence="13" id="KW-1185">Reference proteome</keyword>
<accession>A0ABP8F5V0</accession>
<dbReference type="PANTHER" id="PTHR43294:SF21">
    <property type="entry name" value="CATION TRANSPORTING ATPASE"/>
    <property type="match status" value="1"/>
</dbReference>
<comment type="caution">
    <text evidence="12">The sequence shown here is derived from an EMBL/GenBank/DDBJ whole genome shotgun (WGS) entry which is preliminary data.</text>
</comment>
<dbReference type="InterPro" id="IPR018303">
    <property type="entry name" value="ATPase_P-typ_P_site"/>
</dbReference>
<keyword evidence="6" id="KW-0067">ATP-binding</keyword>
<proteinExistence type="inferred from homology"/>
<evidence type="ECO:0000256" key="1">
    <source>
        <dbReference type="ARBA" id="ARBA00004651"/>
    </source>
</evidence>
<dbReference type="SFLD" id="SFLDS00003">
    <property type="entry name" value="Haloacid_Dehalogenase"/>
    <property type="match status" value="1"/>
</dbReference>
<evidence type="ECO:0000259" key="11">
    <source>
        <dbReference type="SMART" id="SM00831"/>
    </source>
</evidence>
<feature type="transmembrane region" description="Helical" evidence="10">
    <location>
        <begin position="89"/>
        <end position="110"/>
    </location>
</feature>
<comment type="similarity">
    <text evidence="2">Belongs to the cation transport ATPase (P-type) (TC 3.A.3) family. Type IIA subfamily.</text>
</comment>
<dbReference type="Pfam" id="PF00689">
    <property type="entry name" value="Cation_ATPase_C"/>
    <property type="match status" value="1"/>
</dbReference>
<keyword evidence="7" id="KW-1278">Translocase</keyword>
<dbReference type="SUPFAM" id="SSF81665">
    <property type="entry name" value="Calcium ATPase, transmembrane domain M"/>
    <property type="match status" value="1"/>
</dbReference>
<evidence type="ECO:0000256" key="9">
    <source>
        <dbReference type="ARBA" id="ARBA00023136"/>
    </source>
</evidence>
<dbReference type="InterPro" id="IPR050510">
    <property type="entry name" value="Cation_transp_ATPase_P-type"/>
</dbReference>
<dbReference type="InterPro" id="IPR023214">
    <property type="entry name" value="HAD_sf"/>
</dbReference>
<dbReference type="InterPro" id="IPR004014">
    <property type="entry name" value="ATPase_P-typ_cation-transptr_N"/>
</dbReference>
<dbReference type="Proteomes" id="UP001501844">
    <property type="component" value="Unassembled WGS sequence"/>
</dbReference>
<name>A0ABP8F5V0_9BACT</name>
<dbReference type="Pfam" id="PF00690">
    <property type="entry name" value="Cation_ATPase_N"/>
    <property type="match status" value="1"/>
</dbReference>
<gene>
    <name evidence="12" type="ORF">GCM10023183_01720</name>
</gene>
<feature type="transmembrane region" description="Helical" evidence="10">
    <location>
        <begin position="770"/>
        <end position="793"/>
    </location>
</feature>
<dbReference type="Pfam" id="PF00122">
    <property type="entry name" value="E1-E2_ATPase"/>
    <property type="match status" value="1"/>
</dbReference>
<evidence type="ECO:0000256" key="4">
    <source>
        <dbReference type="ARBA" id="ARBA00022692"/>
    </source>
</evidence>
<keyword evidence="5" id="KW-0547">Nucleotide-binding</keyword>
<keyword evidence="3" id="KW-1003">Cell membrane</keyword>
<dbReference type="Gene3D" id="3.40.1110.10">
    <property type="entry name" value="Calcium-transporting ATPase, cytoplasmic domain N"/>
    <property type="match status" value="1"/>
</dbReference>
<feature type="transmembrane region" description="Helical" evidence="10">
    <location>
        <begin position="57"/>
        <end position="83"/>
    </location>
</feature>
<dbReference type="InterPro" id="IPR023299">
    <property type="entry name" value="ATPase_P-typ_cyto_dom_N"/>
</dbReference>
<dbReference type="InterPro" id="IPR036412">
    <property type="entry name" value="HAD-like_sf"/>
</dbReference>
<dbReference type="PANTHER" id="PTHR43294">
    <property type="entry name" value="SODIUM/POTASSIUM-TRANSPORTING ATPASE SUBUNIT ALPHA"/>
    <property type="match status" value="1"/>
</dbReference>
<dbReference type="Pfam" id="PF13246">
    <property type="entry name" value="Cation_ATPase"/>
    <property type="match status" value="1"/>
</dbReference>
<dbReference type="InterPro" id="IPR001757">
    <property type="entry name" value="P_typ_ATPase"/>
</dbReference>